<dbReference type="SMART" id="SM00355">
    <property type="entry name" value="ZnF_C2H2"/>
    <property type="match status" value="1"/>
</dbReference>
<reference evidence="9 10" key="1">
    <citation type="submission" date="2018-03" db="EMBL/GenBank/DDBJ databases">
        <title>Draft genome sequence of Rohu Carp (Labeo rohita).</title>
        <authorList>
            <person name="Das P."/>
            <person name="Kushwaha B."/>
            <person name="Joshi C.G."/>
            <person name="Kumar D."/>
            <person name="Nagpure N.S."/>
            <person name="Sahoo L."/>
            <person name="Das S.P."/>
            <person name="Bit A."/>
            <person name="Patnaik S."/>
            <person name="Meher P.K."/>
            <person name="Jayasankar P."/>
            <person name="Koringa P.G."/>
            <person name="Patel N.V."/>
            <person name="Hinsu A.T."/>
            <person name="Kumar R."/>
            <person name="Pandey M."/>
            <person name="Agarwal S."/>
            <person name="Srivastava S."/>
            <person name="Singh M."/>
            <person name="Iquebal M.A."/>
            <person name="Jaiswal S."/>
            <person name="Angadi U.B."/>
            <person name="Kumar N."/>
            <person name="Raza M."/>
            <person name="Shah T.M."/>
            <person name="Rai A."/>
            <person name="Jena J.K."/>
        </authorList>
    </citation>
    <scope>NUCLEOTIDE SEQUENCE [LARGE SCALE GENOMIC DNA]</scope>
    <source>
        <strain evidence="9">DASCIFA01</strain>
        <tissue evidence="9">Testis</tissue>
    </source>
</reference>
<keyword evidence="1" id="KW-0479">Metal-binding</keyword>
<keyword evidence="9" id="KW-0812">Transmembrane</keyword>
<evidence type="ECO:0000313" key="9">
    <source>
        <dbReference type="EMBL" id="RXN27201.1"/>
    </source>
</evidence>
<feature type="compositionally biased region" description="Acidic residues" evidence="6">
    <location>
        <begin position="863"/>
        <end position="876"/>
    </location>
</feature>
<comment type="caution">
    <text evidence="9">The sequence shown here is derived from an EMBL/GenBank/DDBJ whole genome shotgun (WGS) entry which is preliminary data.</text>
</comment>
<feature type="domain" description="C2H2-type" evidence="7">
    <location>
        <begin position="9"/>
        <end position="31"/>
    </location>
</feature>
<dbReference type="GO" id="GO:0008270">
    <property type="term" value="F:zinc ion binding"/>
    <property type="evidence" value="ECO:0007669"/>
    <property type="project" value="UniProtKB-KW"/>
</dbReference>
<feature type="region of interest" description="Disordered" evidence="6">
    <location>
        <begin position="211"/>
        <end position="237"/>
    </location>
</feature>
<evidence type="ECO:0000313" key="10">
    <source>
        <dbReference type="Proteomes" id="UP000290572"/>
    </source>
</evidence>
<dbReference type="SMART" id="SM01190">
    <property type="entry name" value="EMP24_GP25L"/>
    <property type="match status" value="1"/>
</dbReference>
<dbReference type="SUPFAM" id="SSF57667">
    <property type="entry name" value="beta-beta-alpha zinc fingers"/>
    <property type="match status" value="1"/>
</dbReference>
<evidence type="ECO:0000256" key="3">
    <source>
        <dbReference type="ARBA" id="ARBA00022833"/>
    </source>
</evidence>
<keyword evidence="3" id="KW-0862">Zinc</keyword>
<dbReference type="InterPro" id="IPR036236">
    <property type="entry name" value="Znf_C2H2_sf"/>
</dbReference>
<feature type="domain" description="GOLD" evidence="8">
    <location>
        <begin position="1265"/>
        <end position="1350"/>
    </location>
</feature>
<keyword evidence="9" id="KW-0472">Membrane</keyword>
<dbReference type="InterPro" id="IPR009038">
    <property type="entry name" value="GOLD_dom"/>
</dbReference>
<dbReference type="Pfam" id="PF01105">
    <property type="entry name" value="EMP24_GP25L"/>
    <property type="match status" value="1"/>
</dbReference>
<feature type="compositionally biased region" description="Low complexity" evidence="6">
    <location>
        <begin position="214"/>
        <end position="224"/>
    </location>
</feature>
<feature type="compositionally biased region" description="Polar residues" evidence="6">
    <location>
        <begin position="225"/>
        <end position="237"/>
    </location>
</feature>
<evidence type="ECO:0000259" key="7">
    <source>
        <dbReference type="PROSITE" id="PS50157"/>
    </source>
</evidence>
<dbReference type="Proteomes" id="UP000290572">
    <property type="component" value="Unassembled WGS sequence"/>
</dbReference>
<dbReference type="PANTHER" id="PTHR47773">
    <property type="entry name" value="SI:DKEY-9I5.2-RELATED"/>
    <property type="match status" value="1"/>
</dbReference>
<dbReference type="EMBL" id="QBIY01012057">
    <property type="protein sequence ID" value="RXN27201.1"/>
    <property type="molecule type" value="Genomic_DNA"/>
</dbReference>
<accession>A0A498N363</accession>
<name>A0A498N363_LABRO</name>
<dbReference type="PROSITE" id="PS50866">
    <property type="entry name" value="GOLD"/>
    <property type="match status" value="1"/>
</dbReference>
<dbReference type="PROSITE" id="PS00028">
    <property type="entry name" value="ZINC_FINGER_C2H2_1"/>
    <property type="match status" value="1"/>
</dbReference>
<dbReference type="STRING" id="84645.A0A498N363"/>
<evidence type="ECO:0000259" key="8">
    <source>
        <dbReference type="PROSITE" id="PS50866"/>
    </source>
</evidence>
<keyword evidence="5" id="KW-0175">Coiled coil</keyword>
<dbReference type="PANTHER" id="PTHR47773:SF1">
    <property type="entry name" value="C2H2-TYPE DOMAIN-CONTAINING PROTEIN"/>
    <property type="match status" value="1"/>
</dbReference>
<dbReference type="FunFam" id="3.30.160.60:FF:000065">
    <property type="entry name" value="B-cell CLL/lymphoma 6, member B"/>
    <property type="match status" value="1"/>
</dbReference>
<evidence type="ECO:0000256" key="2">
    <source>
        <dbReference type="ARBA" id="ARBA00022771"/>
    </source>
</evidence>
<feature type="coiled-coil region" evidence="5">
    <location>
        <begin position="1353"/>
        <end position="1380"/>
    </location>
</feature>
<evidence type="ECO:0000256" key="6">
    <source>
        <dbReference type="SAM" id="MobiDB-lite"/>
    </source>
</evidence>
<dbReference type="InterPro" id="IPR046616">
    <property type="entry name" value="DUF6729"/>
</dbReference>
<dbReference type="InterPro" id="IPR013087">
    <property type="entry name" value="Znf_C2H2_type"/>
</dbReference>
<dbReference type="Gene3D" id="3.30.160.60">
    <property type="entry name" value="Classic Zinc Finger"/>
    <property type="match status" value="1"/>
</dbReference>
<organism evidence="9 10">
    <name type="scientific">Labeo rohita</name>
    <name type="common">Indian major carp</name>
    <name type="synonym">Cyprinus rohita</name>
    <dbReference type="NCBI Taxonomy" id="84645"/>
    <lineage>
        <taxon>Eukaryota</taxon>
        <taxon>Metazoa</taxon>
        <taxon>Chordata</taxon>
        <taxon>Craniata</taxon>
        <taxon>Vertebrata</taxon>
        <taxon>Euteleostomi</taxon>
        <taxon>Actinopterygii</taxon>
        <taxon>Neopterygii</taxon>
        <taxon>Teleostei</taxon>
        <taxon>Ostariophysi</taxon>
        <taxon>Cypriniformes</taxon>
        <taxon>Cyprinidae</taxon>
        <taxon>Labeoninae</taxon>
        <taxon>Labeonini</taxon>
        <taxon>Labeo</taxon>
    </lineage>
</organism>
<protein>
    <submittedName>
        <fullName evidence="9">Transmembrane emp24 domain-containing 6-like protein</fullName>
    </submittedName>
</protein>
<evidence type="ECO:0000256" key="4">
    <source>
        <dbReference type="PROSITE-ProRule" id="PRU00042"/>
    </source>
</evidence>
<keyword evidence="2 4" id="KW-0863">Zinc-finger</keyword>
<sequence length="1454" mass="163805">MQLHGPKGYVCEVCGKSFSLKQQLSSHQKQHLYPCIRLYRQGEAKLQCTDAAKSVAVAPSKAVDPSCLDSEKAEAAAKKAGGEMWKGQLVVTFGKYAGQSFRWLLENDVGWVIWLLSEYCQKGEKNDLLKWQKERLLQYAREFPPVTFHLDKRLEESRKDKGKKAESTLSKFQQDPDYASDAELLAAAETVLEESEVAVSTQLTTWGELTPAVSQDSSHSLSTSQGRPSSPVDTSASETGNILLEGWQKYWEHPPPSTQANGIAPPNIKWLKCDEMYGLFERPSRYKNAKGEIVERRLLKEKMQFHPPPIPTSVKGGLPNMMAFFTTPAFFWRPVGVMQAKIRCPSSNCPAPPGEYLEKKGFGSYARQVCGMKYNYTLLTEKLKCSHCEKMRRAVSKTHSDADSEDEDSHHVQQYIWLAHSPKILMNLAPAIRSMFPAILCGKRAIDKGVVTLLNDRVNSVSMNKVQRVLQQGHDEWYVERRDLYQTVLYEAHTAGSASSQKSILSFVKAAGTYTPPLPRTPLPCARVLRRAHMIMEMERMPVYRASILSVTGEILCIDGTRKVLKKIYGDGQGTMQYVTSVLNEWGQFLTTVVVAAESEGCYRRMAKGNNTSIYPDKNQELYASLSDEDMIAFLKPSPDQETASAIESIITEFKGPAGLDIDGIHLFKSAQAVDSHWATASKHLSCMQDPPGIQLYVSVKVVVLNGVRLNKYRCRRGSNSLEGLHSHLYNAIPSQRCGVMPFQVYLIAFAVQWNSRMESLRVAGGHGRQTWCMDPRQIQRLNQQADVLFGKEHVLEPNFASPMPYPAVYKDPDEEELLGVEYAMCQSTSFTARDYYAQQVEEEQSREEEETAEQSEDKLSDEGVDMGAESEEDPMDTVSDKHVILTQSEQVEEEDSPALQDVLMTQSHLHLPGLEEVEALALLILELADNSDRHLVPADLRLKIGNAVGALHEHDRSAANFVKRYESRWGYTLFGRCLGADTPETRAAQKTKFSWMKYPQSAQVTEDSRLLYLIIKMLKNRPPASRLTSPTKITNAIKGQYKRIVDRVRDDPILKGLSIPLPNLNAKSISTFMAREEKKANYRATVMPKVKPHQRVLSEEPMPAAPTLPESLPAPDRPQVQYQSLRHTAGKRHGQKRKVDVEMLGNRPIQPKPPVAMYIPPRASAAPVLVVVPAQPQGPSMMLCGASSSQGFIPFTPPPALTSRPIKPHKSMKPCGACQVPQCGGQRKSNNGAQNKPHPELSDQELFWGADQYDFSIMLRAGDLQCYWHFAHFGENFYLNFMVQLVTGVALDRHLSVTVNAPSGLIVGKVDDATGQIAFNVKETGFYQMCFSNFHNRFGSMQVFMHFGVYYEGQKEEEKNKKEEDMKQINNTLSFIQESSNRLQRFVFHMWRYYNYERMRRGADFYLLQSNSTYVNSWSALQSLVIITAGYLQLYFLKRLFKTKPAEGDKPRC</sequence>
<evidence type="ECO:0000256" key="1">
    <source>
        <dbReference type="ARBA" id="ARBA00022723"/>
    </source>
</evidence>
<proteinExistence type="predicted"/>
<dbReference type="Pfam" id="PF20499">
    <property type="entry name" value="DUF6729"/>
    <property type="match status" value="2"/>
</dbReference>
<feature type="region of interest" description="Disordered" evidence="6">
    <location>
        <begin position="840"/>
        <end position="879"/>
    </location>
</feature>
<gene>
    <name evidence="9" type="ORF">ROHU_005482</name>
</gene>
<evidence type="ECO:0000256" key="5">
    <source>
        <dbReference type="SAM" id="Coils"/>
    </source>
</evidence>
<feature type="compositionally biased region" description="Acidic residues" evidence="6">
    <location>
        <begin position="841"/>
        <end position="855"/>
    </location>
</feature>
<dbReference type="PROSITE" id="PS50157">
    <property type="entry name" value="ZINC_FINGER_C2H2_2"/>
    <property type="match status" value="1"/>
</dbReference>
<keyword evidence="10" id="KW-1185">Reference proteome</keyword>